<comment type="caution">
    <text evidence="1">The sequence shown here is derived from an EMBL/GenBank/DDBJ whole genome shotgun (WGS) entry which is preliminary data.</text>
</comment>
<dbReference type="Proteomes" id="UP000266841">
    <property type="component" value="Unassembled WGS sequence"/>
</dbReference>
<evidence type="ECO:0000313" key="1">
    <source>
        <dbReference type="EMBL" id="EJK71061.1"/>
    </source>
</evidence>
<organism evidence="1 2">
    <name type="scientific">Thalassiosira oceanica</name>
    <name type="common">Marine diatom</name>
    <dbReference type="NCBI Taxonomy" id="159749"/>
    <lineage>
        <taxon>Eukaryota</taxon>
        <taxon>Sar</taxon>
        <taxon>Stramenopiles</taxon>
        <taxon>Ochrophyta</taxon>
        <taxon>Bacillariophyta</taxon>
        <taxon>Coscinodiscophyceae</taxon>
        <taxon>Thalassiosirophycidae</taxon>
        <taxon>Thalassiosirales</taxon>
        <taxon>Thalassiosiraceae</taxon>
        <taxon>Thalassiosira</taxon>
    </lineage>
</organism>
<name>K0TC64_THAOC</name>
<proteinExistence type="predicted"/>
<accession>K0TC64</accession>
<dbReference type="EMBL" id="AGNL01007702">
    <property type="protein sequence ID" value="EJK71061.1"/>
    <property type="molecule type" value="Genomic_DNA"/>
</dbReference>
<gene>
    <name evidence="1" type="ORF">THAOC_07533</name>
</gene>
<sequence>ARGRVGGPGARHAALVVLLVHVPVQHPPLLLGRGQGGHHAAAAVRGAGVRAKVVVRRPGAELQPAPPAVVIAASAVRGAVAVRGGAAIAAIAAAAHPLRTQQLTGRINLWRRAGHDRPRLDISALSGGAAAEIMRAWSLGGVK</sequence>
<feature type="non-terminal residue" evidence="1">
    <location>
        <position position="1"/>
    </location>
</feature>
<evidence type="ECO:0000313" key="2">
    <source>
        <dbReference type="Proteomes" id="UP000266841"/>
    </source>
</evidence>
<keyword evidence="2" id="KW-1185">Reference proteome</keyword>
<protein>
    <submittedName>
        <fullName evidence="1">Uncharacterized protein</fullName>
    </submittedName>
</protein>
<reference evidence="1 2" key="1">
    <citation type="journal article" date="2012" name="Genome Biol.">
        <title>Genome and low-iron response of an oceanic diatom adapted to chronic iron limitation.</title>
        <authorList>
            <person name="Lommer M."/>
            <person name="Specht M."/>
            <person name="Roy A.S."/>
            <person name="Kraemer L."/>
            <person name="Andreson R."/>
            <person name="Gutowska M.A."/>
            <person name="Wolf J."/>
            <person name="Bergner S.V."/>
            <person name="Schilhabel M.B."/>
            <person name="Klostermeier U.C."/>
            <person name="Beiko R.G."/>
            <person name="Rosenstiel P."/>
            <person name="Hippler M."/>
            <person name="Laroche J."/>
        </authorList>
    </citation>
    <scope>NUCLEOTIDE SEQUENCE [LARGE SCALE GENOMIC DNA]</scope>
    <source>
        <strain evidence="1 2">CCMP1005</strain>
    </source>
</reference>
<dbReference type="AlphaFoldDB" id="K0TC64"/>